<dbReference type="RefSeq" id="WP_337696513.1">
    <property type="nucleotide sequence ID" value="NZ_JBBEGN010000010.1"/>
</dbReference>
<evidence type="ECO:0000256" key="1">
    <source>
        <dbReference type="ARBA" id="ARBA00009199"/>
    </source>
</evidence>
<dbReference type="EMBL" id="JBBEGN010000010">
    <property type="protein sequence ID" value="MEJ2869936.1"/>
    <property type="molecule type" value="Genomic_DNA"/>
</dbReference>
<dbReference type="InterPro" id="IPR036928">
    <property type="entry name" value="AS_sf"/>
</dbReference>
<dbReference type="PANTHER" id="PTHR11895">
    <property type="entry name" value="TRANSAMIDASE"/>
    <property type="match status" value="1"/>
</dbReference>
<gene>
    <name evidence="3" type="ORF">WCD74_19360</name>
</gene>
<comment type="caution">
    <text evidence="3">The sequence shown here is derived from an EMBL/GenBank/DDBJ whole genome shotgun (WGS) entry which is preliminary data.</text>
</comment>
<dbReference type="SUPFAM" id="SSF75304">
    <property type="entry name" value="Amidase signature (AS) enzymes"/>
    <property type="match status" value="1"/>
</dbReference>
<evidence type="ECO:0000313" key="4">
    <source>
        <dbReference type="Proteomes" id="UP001385809"/>
    </source>
</evidence>
<evidence type="ECO:0000259" key="2">
    <source>
        <dbReference type="Pfam" id="PF01425"/>
    </source>
</evidence>
<dbReference type="PANTHER" id="PTHR11895:SF7">
    <property type="entry name" value="GLUTAMYL-TRNA(GLN) AMIDOTRANSFERASE SUBUNIT A, MITOCHONDRIAL"/>
    <property type="match status" value="1"/>
</dbReference>
<dbReference type="Proteomes" id="UP001385809">
    <property type="component" value="Unassembled WGS sequence"/>
</dbReference>
<dbReference type="InterPro" id="IPR020556">
    <property type="entry name" value="Amidase_CS"/>
</dbReference>
<dbReference type="InterPro" id="IPR023631">
    <property type="entry name" value="Amidase_dom"/>
</dbReference>
<protein>
    <submittedName>
        <fullName evidence="3">Amidase family protein</fullName>
    </submittedName>
</protein>
<organism evidence="3 4">
    <name type="scientific">Actinomycetospora aurantiaca</name>
    <dbReference type="NCBI Taxonomy" id="3129233"/>
    <lineage>
        <taxon>Bacteria</taxon>
        <taxon>Bacillati</taxon>
        <taxon>Actinomycetota</taxon>
        <taxon>Actinomycetes</taxon>
        <taxon>Pseudonocardiales</taxon>
        <taxon>Pseudonocardiaceae</taxon>
        <taxon>Actinomycetospora</taxon>
    </lineage>
</organism>
<name>A0ABU8MRU8_9PSEU</name>
<comment type="similarity">
    <text evidence="1">Belongs to the amidase family.</text>
</comment>
<accession>A0ABU8MRU8</accession>
<dbReference type="InterPro" id="IPR000120">
    <property type="entry name" value="Amidase"/>
</dbReference>
<sequence>MSAPEPVRDAVRRAQECQPTLNAFVTIGADLPPVPTGEAPLRGLPIAVKDDVGAAGQVAGTGSRAFTTPRTADDPFMAAVRRAGLVPIGRTTLPELAAFGVTDSAAHGSTRNPLALGHTPGGSSGGSAAAVAAGVVDLATAGDGAGSIRIPAACCGLPGFKPTTGTMPGSWTEEPDDPSSPLPGGWCGLATTGCLTRDLALAASFYDAVGRFDEPLRPALDAEPGRLRIGVSVDPLPLAPAVPLDPHVGGAVRLVADRLAAAGHRVRPVRIRADRAQAAALAVTTRILRGLAAAAAAADHPERLEPRIRDLVRAGSLIGDRAAVAAVAHGRRLGGRLLDQLGVDVLLTPTMRGPAPRVDRWGGPGRNGLRTLVSMGRFYAHTPLYNHTGQPAVSLPVDTGERLPMAVQLAAAPGQDALLMSLAGQVLAAHSAGWDSQ</sequence>
<dbReference type="Gene3D" id="3.90.1300.10">
    <property type="entry name" value="Amidase signature (AS) domain"/>
    <property type="match status" value="1"/>
</dbReference>
<feature type="domain" description="Amidase" evidence="2">
    <location>
        <begin position="10"/>
        <end position="419"/>
    </location>
</feature>
<proteinExistence type="inferred from homology"/>
<dbReference type="Pfam" id="PF01425">
    <property type="entry name" value="Amidase"/>
    <property type="match status" value="1"/>
</dbReference>
<evidence type="ECO:0000313" key="3">
    <source>
        <dbReference type="EMBL" id="MEJ2869936.1"/>
    </source>
</evidence>
<keyword evidence="4" id="KW-1185">Reference proteome</keyword>
<dbReference type="PROSITE" id="PS00571">
    <property type="entry name" value="AMIDASES"/>
    <property type="match status" value="1"/>
</dbReference>
<reference evidence="3 4" key="1">
    <citation type="submission" date="2024-03" db="EMBL/GenBank/DDBJ databases">
        <title>Actinomycetospora sp. OC33-EN08, a novel actinomycete isolated from wild orchid (Aerides multiflora).</title>
        <authorList>
            <person name="Suriyachadkun C."/>
        </authorList>
    </citation>
    <scope>NUCLEOTIDE SEQUENCE [LARGE SCALE GENOMIC DNA]</scope>
    <source>
        <strain evidence="3 4">OC33-EN08</strain>
    </source>
</reference>